<dbReference type="AlphaFoldDB" id="A0A0E9X2Y2"/>
<accession>A0A0E9X2Y2</accession>
<name>A0A0E9X2Y2_ANGAN</name>
<reference evidence="1" key="1">
    <citation type="submission" date="2014-11" db="EMBL/GenBank/DDBJ databases">
        <authorList>
            <person name="Amaro Gonzalez C."/>
        </authorList>
    </citation>
    <scope>NUCLEOTIDE SEQUENCE</scope>
</reference>
<sequence>MLELALDCKGTEGCTGAIPLKQPLFSYACTPLPSSLPWLCILRQQNTSQRYIFISFFILYFLSF</sequence>
<proteinExistence type="predicted"/>
<evidence type="ECO:0000313" key="1">
    <source>
        <dbReference type="EMBL" id="JAH96816.1"/>
    </source>
</evidence>
<organism evidence="1">
    <name type="scientific">Anguilla anguilla</name>
    <name type="common">European freshwater eel</name>
    <name type="synonym">Muraena anguilla</name>
    <dbReference type="NCBI Taxonomy" id="7936"/>
    <lineage>
        <taxon>Eukaryota</taxon>
        <taxon>Metazoa</taxon>
        <taxon>Chordata</taxon>
        <taxon>Craniata</taxon>
        <taxon>Vertebrata</taxon>
        <taxon>Euteleostomi</taxon>
        <taxon>Actinopterygii</taxon>
        <taxon>Neopterygii</taxon>
        <taxon>Teleostei</taxon>
        <taxon>Anguilliformes</taxon>
        <taxon>Anguillidae</taxon>
        <taxon>Anguilla</taxon>
    </lineage>
</organism>
<reference evidence="1" key="2">
    <citation type="journal article" date="2015" name="Fish Shellfish Immunol.">
        <title>Early steps in the European eel (Anguilla anguilla)-Vibrio vulnificus interaction in the gills: Role of the RtxA13 toxin.</title>
        <authorList>
            <person name="Callol A."/>
            <person name="Pajuelo D."/>
            <person name="Ebbesson L."/>
            <person name="Teles M."/>
            <person name="MacKenzie S."/>
            <person name="Amaro C."/>
        </authorList>
    </citation>
    <scope>NUCLEOTIDE SEQUENCE</scope>
</reference>
<protein>
    <submittedName>
        <fullName evidence="1">Uncharacterized protein</fullName>
    </submittedName>
</protein>
<dbReference type="EMBL" id="GBXM01011761">
    <property type="protein sequence ID" value="JAH96816.1"/>
    <property type="molecule type" value="Transcribed_RNA"/>
</dbReference>